<dbReference type="OMA" id="HPAEHET"/>
<dbReference type="AlphaFoldDB" id="A0A0D2PIT0"/>
<feature type="region of interest" description="Disordered" evidence="1">
    <location>
        <begin position="1"/>
        <end position="149"/>
    </location>
</feature>
<name>A0A0D2PIT0_HYPSF</name>
<organism evidence="2 3">
    <name type="scientific">Hypholoma sublateritium (strain FD-334 SS-4)</name>
    <dbReference type="NCBI Taxonomy" id="945553"/>
    <lineage>
        <taxon>Eukaryota</taxon>
        <taxon>Fungi</taxon>
        <taxon>Dikarya</taxon>
        <taxon>Basidiomycota</taxon>
        <taxon>Agaricomycotina</taxon>
        <taxon>Agaricomycetes</taxon>
        <taxon>Agaricomycetidae</taxon>
        <taxon>Agaricales</taxon>
        <taxon>Agaricineae</taxon>
        <taxon>Strophariaceae</taxon>
        <taxon>Hypholoma</taxon>
    </lineage>
</organism>
<dbReference type="STRING" id="945553.A0A0D2PIT0"/>
<feature type="compositionally biased region" description="Acidic residues" evidence="1">
    <location>
        <begin position="23"/>
        <end position="77"/>
    </location>
</feature>
<dbReference type="OrthoDB" id="3066694at2759"/>
<feature type="compositionally biased region" description="Acidic residues" evidence="1">
    <location>
        <begin position="98"/>
        <end position="117"/>
    </location>
</feature>
<sequence>MSEQASVTHPAEHETSEVMNGNVEDEPTALEVGAEEEEESDDYDEDEEADYEEDKQIPGDEDVDEEEEGESEGENEEANGGKDTLTHLLLANPNAPVEGDDLGDEEEDEEDDDEYIYEQEPAPVNNAKKRSRDEVTDDEDTQDIKKAKA</sequence>
<dbReference type="EMBL" id="KN817521">
    <property type="protein sequence ID" value="KJA28371.1"/>
    <property type="molecule type" value="Genomic_DNA"/>
</dbReference>
<proteinExistence type="predicted"/>
<keyword evidence="3" id="KW-1185">Reference proteome</keyword>
<reference evidence="3" key="1">
    <citation type="submission" date="2014-04" db="EMBL/GenBank/DDBJ databases">
        <title>Evolutionary Origins and Diversification of the Mycorrhizal Mutualists.</title>
        <authorList>
            <consortium name="DOE Joint Genome Institute"/>
            <consortium name="Mycorrhizal Genomics Consortium"/>
            <person name="Kohler A."/>
            <person name="Kuo A."/>
            <person name="Nagy L.G."/>
            <person name="Floudas D."/>
            <person name="Copeland A."/>
            <person name="Barry K.W."/>
            <person name="Cichocki N."/>
            <person name="Veneault-Fourrey C."/>
            <person name="LaButti K."/>
            <person name="Lindquist E.A."/>
            <person name="Lipzen A."/>
            <person name="Lundell T."/>
            <person name="Morin E."/>
            <person name="Murat C."/>
            <person name="Riley R."/>
            <person name="Ohm R."/>
            <person name="Sun H."/>
            <person name="Tunlid A."/>
            <person name="Henrissat B."/>
            <person name="Grigoriev I.V."/>
            <person name="Hibbett D.S."/>
            <person name="Martin F."/>
        </authorList>
    </citation>
    <scope>NUCLEOTIDE SEQUENCE [LARGE SCALE GENOMIC DNA]</scope>
    <source>
        <strain evidence="3">FD-334 SS-4</strain>
    </source>
</reference>
<evidence type="ECO:0000313" key="3">
    <source>
        <dbReference type="Proteomes" id="UP000054270"/>
    </source>
</evidence>
<evidence type="ECO:0000313" key="2">
    <source>
        <dbReference type="EMBL" id="KJA28371.1"/>
    </source>
</evidence>
<protein>
    <submittedName>
        <fullName evidence="2">Uncharacterized protein</fullName>
    </submittedName>
</protein>
<dbReference type="Proteomes" id="UP000054270">
    <property type="component" value="Unassembled WGS sequence"/>
</dbReference>
<gene>
    <name evidence="2" type="ORF">HYPSUDRAFT_697541</name>
</gene>
<evidence type="ECO:0000256" key="1">
    <source>
        <dbReference type="SAM" id="MobiDB-lite"/>
    </source>
</evidence>
<accession>A0A0D2PIT0</accession>